<sequence length="77" mass="8665">MIFFWSLFVRRQPRRHFALLDESGTCRALHQGDVPPTGGRWVEVTESRLGWIGQPLPAGAWVTPVVSRPAQRRALAA</sequence>
<evidence type="ECO:0000313" key="1">
    <source>
        <dbReference type="EMBL" id="BAU76460.1"/>
    </source>
</evidence>
<dbReference type="AlphaFoldDB" id="A0AAD1C428"/>
<proteinExistence type="predicted"/>
<dbReference type="KEGG" id="pfuw:KF707C_47720"/>
<accession>A0AAD1C428</accession>
<dbReference type="EMBL" id="AP014862">
    <property type="protein sequence ID" value="BAU76460.1"/>
    <property type="molecule type" value="Genomic_DNA"/>
</dbReference>
<reference evidence="1 2" key="2">
    <citation type="journal article" date="2017" name="Int. J. Syst. Evol. Microbiol.">
        <title>Pseudomonas furukawaii sp. nov., a polychlorinated biphenyl-degrading bacterium isolated from biphenyl-contaminated soil in Japan.</title>
        <authorList>
            <person name="Kimura N."/>
            <person name="Watanabe T."/>
            <person name="Suenaga H."/>
            <person name="Fujihara H."/>
            <person name="Futagami T."/>
            <person name="Goto M."/>
            <person name="Hanada S."/>
            <person name="Hirose J."/>
        </authorList>
    </citation>
    <scope>NUCLEOTIDE SEQUENCE [LARGE SCALE GENOMIC DNA]</scope>
    <source>
        <strain evidence="2">DSM 10086 / NBRC 110670 / KF707</strain>
    </source>
</reference>
<evidence type="ECO:0000313" key="2">
    <source>
        <dbReference type="Proteomes" id="UP000218554"/>
    </source>
</evidence>
<dbReference type="Proteomes" id="UP000218554">
    <property type="component" value="Chromosome"/>
</dbReference>
<reference evidence="2" key="1">
    <citation type="submission" date="2015-05" db="EMBL/GenBank/DDBJ databases">
        <title>Draft genome sequencing of a biphenyl-degrading bacterium, Pseudomonas balearica KF707 (=NBRC110670).</title>
        <authorList>
            <person name="Kimura N."/>
            <person name="Hirose J."/>
            <person name="Watanabe T."/>
            <person name="Suenaga H."/>
            <person name="Fujihara H."/>
            <person name="Noguchi M."/>
            <person name="Hashimoto M."/>
            <person name="Shimodaira J."/>
            <person name="Tsuchikane K."/>
            <person name="Hosoyama A."/>
            <person name="Yamazoe A."/>
            <person name="Fujita N."/>
            <person name="Furukawa K."/>
        </authorList>
    </citation>
    <scope>NUCLEOTIDE SEQUENCE [LARGE SCALE GENOMIC DNA]</scope>
    <source>
        <strain evidence="2">DSM 10086 / NBRC 110670 / KF707</strain>
    </source>
</reference>
<gene>
    <name evidence="1" type="ORF">KF707C_47720</name>
</gene>
<protein>
    <submittedName>
        <fullName evidence="1">Uncharacterized protein</fullName>
    </submittedName>
</protein>
<dbReference type="RefSeq" id="WP_003456651.1">
    <property type="nucleotide sequence ID" value="NZ_AJMR01000229.1"/>
</dbReference>
<organism evidence="1 2">
    <name type="scientific">Metapseudomonas furukawaii</name>
    <name type="common">Pseudomonas furukawaii</name>
    <dbReference type="NCBI Taxonomy" id="1149133"/>
    <lineage>
        <taxon>Bacteria</taxon>
        <taxon>Pseudomonadati</taxon>
        <taxon>Pseudomonadota</taxon>
        <taxon>Gammaproteobacteria</taxon>
        <taxon>Pseudomonadales</taxon>
        <taxon>Pseudomonadaceae</taxon>
        <taxon>Metapseudomonas</taxon>
    </lineage>
</organism>
<name>A0AAD1C428_METFU</name>
<keyword evidence="2" id="KW-1185">Reference proteome</keyword>